<proteinExistence type="predicted"/>
<organism evidence="2 3">
    <name type="scientific">Aspergillus flavus (strain ATCC 200026 / FGSC A1120 / IAM 13836 / NRRL 3357 / JCM 12722 / SRRC 167)</name>
    <dbReference type="NCBI Taxonomy" id="332952"/>
    <lineage>
        <taxon>Eukaryota</taxon>
        <taxon>Fungi</taxon>
        <taxon>Dikarya</taxon>
        <taxon>Ascomycota</taxon>
        <taxon>Pezizomycotina</taxon>
        <taxon>Eurotiomycetes</taxon>
        <taxon>Eurotiomycetidae</taxon>
        <taxon>Eurotiales</taxon>
        <taxon>Aspergillaceae</taxon>
        <taxon>Aspergillus</taxon>
        <taxon>Aspergillus subgen. Circumdati</taxon>
    </lineage>
</organism>
<gene>
    <name evidence="2" type="ORF">F9C07_7595</name>
</gene>
<dbReference type="VEuPathDB" id="FungiDB:F9C07_7595"/>
<name>A0A7U2MNW1_ASPFN</name>
<sequence length="108" mass="12258">MIFLTHPGLSLDQKPDKHGQLAESTPCPPGPKVGLAVESLWKVHPFSTWYLRPTTSYAIIHFWPRHQVPVMLDVFACKAGILFSQMMVTENLRVRIYSAKKRKVIITG</sequence>
<feature type="region of interest" description="Disordered" evidence="1">
    <location>
        <begin position="1"/>
        <end position="25"/>
    </location>
</feature>
<protein>
    <submittedName>
        <fullName evidence="2">Uncharacterized protein</fullName>
    </submittedName>
</protein>
<accession>A0A7U2MNW1</accession>
<evidence type="ECO:0000313" key="2">
    <source>
        <dbReference type="EMBL" id="QRD86750.1"/>
    </source>
</evidence>
<dbReference type="Proteomes" id="UP000596276">
    <property type="component" value="Chromosome 3"/>
</dbReference>
<dbReference type="EMBL" id="CP044620">
    <property type="protein sequence ID" value="QRD86750.1"/>
    <property type="molecule type" value="Genomic_DNA"/>
</dbReference>
<evidence type="ECO:0000313" key="3">
    <source>
        <dbReference type="Proteomes" id="UP000596276"/>
    </source>
</evidence>
<keyword evidence="3" id="KW-1185">Reference proteome</keyword>
<dbReference type="AlphaFoldDB" id="A0A7U2MNW1"/>
<evidence type="ECO:0000256" key="1">
    <source>
        <dbReference type="SAM" id="MobiDB-lite"/>
    </source>
</evidence>
<reference evidence="3" key="1">
    <citation type="journal article" date="2021" name="G3 (Bethesda)">
        <title>Chromosome assembled and annotated genome sequence of Aspergillus flavus NRRL 3357.</title>
        <authorList>
            <person name="Skerker J.M."/>
            <person name="Pianalto K.M."/>
            <person name="Mondo S.J."/>
            <person name="Yang K."/>
            <person name="Arkin A.P."/>
            <person name="Keller N.P."/>
            <person name="Grigoriev I.V."/>
            <person name="Louise Glass N.L."/>
        </authorList>
    </citation>
    <scope>NUCLEOTIDE SEQUENCE [LARGE SCALE GENOMIC DNA]</scope>
    <source>
        <strain evidence="3">ATCC 200026 / FGSC A1120 / IAM 13836 / NRRL 3357 / JCM 12722 / SRRC 167</strain>
    </source>
</reference>